<organism evidence="2 4">
    <name type="scientific">Rhizophagus clarus</name>
    <dbReference type="NCBI Taxonomy" id="94130"/>
    <lineage>
        <taxon>Eukaryota</taxon>
        <taxon>Fungi</taxon>
        <taxon>Fungi incertae sedis</taxon>
        <taxon>Mucoromycota</taxon>
        <taxon>Glomeromycotina</taxon>
        <taxon>Glomeromycetes</taxon>
        <taxon>Glomerales</taxon>
        <taxon>Glomeraceae</taxon>
        <taxon>Rhizophagus</taxon>
    </lineage>
</organism>
<evidence type="ECO:0000256" key="1">
    <source>
        <dbReference type="SAM" id="MobiDB-lite"/>
    </source>
</evidence>
<accession>A0A2Z6RHM5</accession>
<feature type="region of interest" description="Disordered" evidence="1">
    <location>
        <begin position="29"/>
        <end position="94"/>
    </location>
</feature>
<reference evidence="2 4" key="1">
    <citation type="submission" date="2017-11" db="EMBL/GenBank/DDBJ databases">
        <title>The genome of Rhizophagus clarus HR1 reveals common genetic basis of auxotrophy among arbuscular mycorrhizal fungi.</title>
        <authorList>
            <person name="Kobayashi Y."/>
        </authorList>
    </citation>
    <scope>NUCLEOTIDE SEQUENCE [LARGE SCALE GENOMIC DNA]</scope>
    <source>
        <strain evidence="2 4">HR1</strain>
    </source>
</reference>
<sequence length="129" mass="15148">MVKLQADITYKWCKQESVLSKSTMANINSEQHINLDNLDEENNYNKDETETEESDDDDDDDSDDDDNDSDDIEERFQNQINQYLEINDNDDDDLDIDDIDVESIEHPAQNKDAKWRLDTIFKGNLYCPF</sequence>
<dbReference type="AlphaFoldDB" id="A0A2Z6RHM5"/>
<evidence type="ECO:0000313" key="4">
    <source>
        <dbReference type="Proteomes" id="UP000247702"/>
    </source>
</evidence>
<evidence type="ECO:0000313" key="2">
    <source>
        <dbReference type="EMBL" id="GBC01501.1"/>
    </source>
</evidence>
<proteinExistence type="predicted"/>
<dbReference type="EMBL" id="BEXD01003558">
    <property type="protein sequence ID" value="GBC01501.1"/>
    <property type="molecule type" value="Genomic_DNA"/>
</dbReference>
<gene>
    <name evidence="3" type="ORF">RCL2_002395500</name>
    <name evidence="2" type="ORF">RclHR1_04200019</name>
</gene>
<comment type="caution">
    <text evidence="2">The sequence shown here is derived from an EMBL/GenBank/DDBJ whole genome shotgun (WGS) entry which is preliminary data.</text>
</comment>
<dbReference type="Proteomes" id="UP000615446">
    <property type="component" value="Unassembled WGS sequence"/>
</dbReference>
<dbReference type="EMBL" id="BLAL01000257">
    <property type="protein sequence ID" value="GES97363.1"/>
    <property type="molecule type" value="Genomic_DNA"/>
</dbReference>
<dbReference type="Proteomes" id="UP000247702">
    <property type="component" value="Unassembled WGS sequence"/>
</dbReference>
<reference evidence="3" key="2">
    <citation type="submission" date="2019-10" db="EMBL/GenBank/DDBJ databases">
        <title>Conservation and host-specific expression of non-tandemly repeated heterogenous ribosome RNA gene in arbuscular mycorrhizal fungi.</title>
        <authorList>
            <person name="Maeda T."/>
            <person name="Kobayashi Y."/>
            <person name="Nakagawa T."/>
            <person name="Ezawa T."/>
            <person name="Yamaguchi K."/>
            <person name="Bino T."/>
            <person name="Nishimoto Y."/>
            <person name="Shigenobu S."/>
            <person name="Kawaguchi M."/>
        </authorList>
    </citation>
    <scope>NUCLEOTIDE SEQUENCE</scope>
    <source>
        <strain evidence="3">HR1</strain>
    </source>
</reference>
<dbReference type="STRING" id="94130.A0A2Z6RHM5"/>
<name>A0A2Z6RHM5_9GLOM</name>
<keyword evidence="4" id="KW-1185">Reference proteome</keyword>
<feature type="compositionally biased region" description="Acidic residues" evidence="1">
    <location>
        <begin position="49"/>
        <end position="73"/>
    </location>
</feature>
<protein>
    <submittedName>
        <fullName evidence="2">Uncharacterized protein</fullName>
    </submittedName>
</protein>
<evidence type="ECO:0000313" key="3">
    <source>
        <dbReference type="EMBL" id="GES97363.1"/>
    </source>
</evidence>